<dbReference type="PANTHER" id="PTHR31902">
    <property type="entry name" value="ACTIN PATCHES DISTAL PROTEIN 1"/>
    <property type="match status" value="1"/>
</dbReference>
<dbReference type="InterPro" id="IPR009737">
    <property type="entry name" value="Aim32/Apd1-like"/>
</dbReference>
<dbReference type="EMBL" id="CADCUI010000079">
    <property type="protein sequence ID" value="CAA9365390.1"/>
    <property type="molecule type" value="Genomic_DNA"/>
</dbReference>
<dbReference type="Pfam" id="PF06999">
    <property type="entry name" value="Suc_Fer-like"/>
    <property type="match status" value="1"/>
</dbReference>
<accession>A0A6J4MPF4</accession>
<organism evidence="1">
    <name type="scientific">uncultured Nocardioidaceae bacterium</name>
    <dbReference type="NCBI Taxonomy" id="253824"/>
    <lineage>
        <taxon>Bacteria</taxon>
        <taxon>Bacillati</taxon>
        <taxon>Actinomycetota</taxon>
        <taxon>Actinomycetes</taxon>
        <taxon>Propionibacteriales</taxon>
        <taxon>Nocardioidaceae</taxon>
        <taxon>environmental samples</taxon>
    </lineage>
</organism>
<dbReference type="SUPFAM" id="SSF52833">
    <property type="entry name" value="Thioredoxin-like"/>
    <property type="match status" value="1"/>
</dbReference>
<dbReference type="Gene3D" id="3.40.30.10">
    <property type="entry name" value="Glutaredoxin"/>
    <property type="match status" value="1"/>
</dbReference>
<sequence>MTSAPGPAPGFRCAITSREVGEAAEGTASTVRSFLLVECPGPWGVDALRDSRLPEPVKARLRELERTAGVRPLLVRRPGRAVAGAMTVFAAYAGTDGSWLERTVVPDLAQLPDATLADIAAGTSPGWAPCSDPVFAVCTHGRHDACCAERGRPLVAALAGIAPDLTWEVSHIGGDRFAANVLVLPHGLYYGRLEPRDAHDLVASHAAGRLDLEHLRGRTAYSFPLQAADIYLRRHLGDDRAAPFRLVSHARRGSDTDAVFDVDGRRWRVQVTSSADVRRQVTCRATSESAPPVHRLSALTELT</sequence>
<gene>
    <name evidence="1" type="ORF">AVDCRST_MAG34-2895</name>
</gene>
<evidence type="ECO:0000313" key="1">
    <source>
        <dbReference type="EMBL" id="CAA9365390.1"/>
    </source>
</evidence>
<dbReference type="AlphaFoldDB" id="A0A6J4MPF4"/>
<dbReference type="PANTHER" id="PTHR31902:SF22">
    <property type="entry name" value="SLL1203 PROTEIN"/>
    <property type="match status" value="1"/>
</dbReference>
<reference evidence="1" key="1">
    <citation type="submission" date="2020-02" db="EMBL/GenBank/DDBJ databases">
        <authorList>
            <person name="Meier V. D."/>
        </authorList>
    </citation>
    <scope>NUCLEOTIDE SEQUENCE</scope>
    <source>
        <strain evidence="1">AVDCRST_MAG34</strain>
    </source>
</reference>
<name>A0A6J4MPF4_9ACTN</name>
<proteinExistence type="predicted"/>
<dbReference type="CDD" id="cd03062">
    <property type="entry name" value="TRX_Fd_Sucrase"/>
    <property type="match status" value="1"/>
</dbReference>
<protein>
    <submittedName>
        <fullName evidence="1">Sucraseferredoxin family protein</fullName>
    </submittedName>
</protein>
<dbReference type="InterPro" id="IPR036249">
    <property type="entry name" value="Thioredoxin-like_sf"/>
</dbReference>